<reference evidence="1" key="1">
    <citation type="submission" date="2020-08" db="EMBL/GenBank/DDBJ databases">
        <title>Multicomponent nature underlies the extraordinary mechanical properties of spider dragline silk.</title>
        <authorList>
            <person name="Kono N."/>
            <person name="Nakamura H."/>
            <person name="Mori M."/>
            <person name="Yoshida Y."/>
            <person name="Ohtoshi R."/>
            <person name="Malay A.D."/>
            <person name="Moran D.A.P."/>
            <person name="Tomita M."/>
            <person name="Numata K."/>
            <person name="Arakawa K."/>
        </authorList>
    </citation>
    <scope>NUCLEOTIDE SEQUENCE</scope>
</reference>
<keyword evidence="2" id="KW-1185">Reference proteome</keyword>
<gene>
    <name evidence="1" type="ORF">NPIL_214881</name>
</gene>
<dbReference type="EMBL" id="BMAW01006905">
    <property type="protein sequence ID" value="GFT01167.1"/>
    <property type="molecule type" value="Genomic_DNA"/>
</dbReference>
<sequence length="103" mass="11983">MKQGRKQATMLRKGEKNAVSNMMVWPKRILFQPLVLVVGLRCGLGKKRMLCWLDWSLFVVCRTFWKCFTEDWASGKAKFIGGELCVGIKRKFTVVLCLFYPFL</sequence>
<name>A0A8X6N9G6_NEPPI</name>
<evidence type="ECO:0000313" key="1">
    <source>
        <dbReference type="EMBL" id="GFT01167.1"/>
    </source>
</evidence>
<proteinExistence type="predicted"/>
<comment type="caution">
    <text evidence="1">The sequence shown here is derived from an EMBL/GenBank/DDBJ whole genome shotgun (WGS) entry which is preliminary data.</text>
</comment>
<accession>A0A8X6N9G6</accession>
<protein>
    <submittedName>
        <fullName evidence="1">Uncharacterized protein</fullName>
    </submittedName>
</protein>
<evidence type="ECO:0000313" key="2">
    <source>
        <dbReference type="Proteomes" id="UP000887013"/>
    </source>
</evidence>
<dbReference type="AlphaFoldDB" id="A0A8X6N9G6"/>
<dbReference type="Proteomes" id="UP000887013">
    <property type="component" value="Unassembled WGS sequence"/>
</dbReference>
<organism evidence="1 2">
    <name type="scientific">Nephila pilipes</name>
    <name type="common">Giant wood spider</name>
    <name type="synonym">Nephila maculata</name>
    <dbReference type="NCBI Taxonomy" id="299642"/>
    <lineage>
        <taxon>Eukaryota</taxon>
        <taxon>Metazoa</taxon>
        <taxon>Ecdysozoa</taxon>
        <taxon>Arthropoda</taxon>
        <taxon>Chelicerata</taxon>
        <taxon>Arachnida</taxon>
        <taxon>Araneae</taxon>
        <taxon>Araneomorphae</taxon>
        <taxon>Entelegynae</taxon>
        <taxon>Araneoidea</taxon>
        <taxon>Nephilidae</taxon>
        <taxon>Nephila</taxon>
    </lineage>
</organism>